<evidence type="ECO:0000313" key="3">
    <source>
        <dbReference type="EMBL" id="GAA4788381.1"/>
    </source>
</evidence>
<accession>A0ABP9B0V6</accession>
<dbReference type="PANTHER" id="PTHR40940">
    <property type="entry name" value="PROTEIN BATD-RELATED"/>
    <property type="match status" value="1"/>
</dbReference>
<evidence type="ECO:0000256" key="1">
    <source>
        <dbReference type="SAM" id="Phobius"/>
    </source>
</evidence>
<dbReference type="Pfam" id="PF13584">
    <property type="entry name" value="BatD"/>
    <property type="match status" value="2"/>
</dbReference>
<comment type="caution">
    <text evidence="3">The sequence shown here is derived from an EMBL/GenBank/DDBJ whole genome shotgun (WGS) entry which is preliminary data.</text>
</comment>
<keyword evidence="1" id="KW-0812">Transmembrane</keyword>
<reference evidence="4" key="1">
    <citation type="journal article" date="2019" name="Int. J. Syst. Evol. Microbiol.">
        <title>The Global Catalogue of Microorganisms (GCM) 10K type strain sequencing project: providing services to taxonomists for standard genome sequencing and annotation.</title>
        <authorList>
            <consortium name="The Broad Institute Genomics Platform"/>
            <consortium name="The Broad Institute Genome Sequencing Center for Infectious Disease"/>
            <person name="Wu L."/>
            <person name="Ma J."/>
        </authorList>
    </citation>
    <scope>NUCLEOTIDE SEQUENCE [LARGE SCALE GENOMIC DNA]</scope>
    <source>
        <strain evidence="4">JCM 18200</strain>
    </source>
</reference>
<evidence type="ECO:0000256" key="2">
    <source>
        <dbReference type="SAM" id="SignalP"/>
    </source>
</evidence>
<gene>
    <name evidence="3" type="ORF">GCM10023231_15740</name>
</gene>
<keyword evidence="1" id="KW-0472">Membrane</keyword>
<keyword evidence="4" id="KW-1185">Reference proteome</keyword>
<dbReference type="Proteomes" id="UP001501411">
    <property type="component" value="Unassembled WGS sequence"/>
</dbReference>
<feature type="signal peptide" evidence="2">
    <location>
        <begin position="1"/>
        <end position="20"/>
    </location>
</feature>
<feature type="transmembrane region" description="Helical" evidence="1">
    <location>
        <begin position="454"/>
        <end position="477"/>
    </location>
</feature>
<sequence>MKIKYFAVIIFAFCLSNVFAQTVGLEASVSKRTIAMGEPFEISFTANGNIEKFNPPGFSDFRVVGGPNQSSSMTSINGKTTVSIALSYDLIAVREGEYTIGTASATIDGKSYQSKPIKINVVKGNSASQSSGNNRAAAPDNLTTGNNSDIAQHLFIKAVANKTSVYQGEQITVTYKLYTNVSIVDIALDKLPDFNGFWSQEIKNDNQNIPWTQETINGTIYHVTDIKQIILFPERSGKLALDPLGMTFLIRQVVPSNDPIEQIFGGSYKDVKYKIKSTPVTIHVKSLPENGKPDSFQGAVGNFSIDAAIDHSELKANEALNYTLKVSGTGNLKLFRSPKLTFPPAIEAYDPKVSDNIQESLNGVSGSRTYTYLLIPRHEGRHTIAPFEFSYFNPATQKYVTLTTKGYTLAVAKGDPASNVTTFSSRDQQEVKLLDKDVRYIKDTDEFKLSDNTFFGSVGFWVLLFLGPLLFIAAWFYRSWYRKQHKDLAKVKGRNANKVAAKHMANAHKQLQNGDKKLFYEAVYKGLYGYLSDKFTIAAADLNKENIAEQLRLRGKSDSLIDQLIETLDLCEMARYAPVVGTSEQEVYEKAKHIIQAVEKA</sequence>
<feature type="chain" id="PRO_5045864825" evidence="2">
    <location>
        <begin position="21"/>
        <end position="601"/>
    </location>
</feature>
<dbReference type="EMBL" id="BAABIQ010000008">
    <property type="protein sequence ID" value="GAA4788381.1"/>
    <property type="molecule type" value="Genomic_DNA"/>
</dbReference>
<proteinExistence type="predicted"/>
<dbReference type="InterPro" id="IPR025738">
    <property type="entry name" value="BatD"/>
</dbReference>
<dbReference type="PANTHER" id="PTHR40940:SF2">
    <property type="entry name" value="BATD"/>
    <property type="match status" value="1"/>
</dbReference>
<keyword evidence="1" id="KW-1133">Transmembrane helix</keyword>
<protein>
    <submittedName>
        <fullName evidence="3">BatD family protein</fullName>
    </submittedName>
</protein>
<keyword evidence="2" id="KW-0732">Signal</keyword>
<evidence type="ECO:0000313" key="4">
    <source>
        <dbReference type="Proteomes" id="UP001501411"/>
    </source>
</evidence>
<name>A0ABP9B0V6_9SPHI</name>
<dbReference type="RefSeq" id="WP_345231205.1">
    <property type="nucleotide sequence ID" value="NZ_BAABIQ010000008.1"/>
</dbReference>
<organism evidence="3 4">
    <name type="scientific">Olivibacter ginsenosidimutans</name>
    <dbReference type="NCBI Taxonomy" id="1176537"/>
    <lineage>
        <taxon>Bacteria</taxon>
        <taxon>Pseudomonadati</taxon>
        <taxon>Bacteroidota</taxon>
        <taxon>Sphingobacteriia</taxon>
        <taxon>Sphingobacteriales</taxon>
        <taxon>Sphingobacteriaceae</taxon>
        <taxon>Olivibacter</taxon>
    </lineage>
</organism>